<comment type="caution">
    <text evidence="2">The sequence shown here is derived from an EMBL/GenBank/DDBJ whole genome shotgun (WGS) entry which is preliminary data.</text>
</comment>
<evidence type="ECO:0000313" key="3">
    <source>
        <dbReference type="Proteomes" id="UP000728106"/>
    </source>
</evidence>
<name>A0AA41CWX9_WEICO</name>
<organism evidence="2 3">
    <name type="scientific">Weissella confusa</name>
    <name type="common">Lactobacillus confusus</name>
    <dbReference type="NCBI Taxonomy" id="1583"/>
    <lineage>
        <taxon>Bacteria</taxon>
        <taxon>Bacillati</taxon>
        <taxon>Bacillota</taxon>
        <taxon>Bacilli</taxon>
        <taxon>Lactobacillales</taxon>
        <taxon>Lactobacillaceae</taxon>
        <taxon>Weissella</taxon>
    </lineage>
</organism>
<evidence type="ECO:0000313" key="2">
    <source>
        <dbReference type="EMBL" id="MBJ7639949.1"/>
    </source>
</evidence>
<reference evidence="2 3" key="1">
    <citation type="journal article" date="2021" name="Int. J. Food Microbiol.">
        <title>Safety demonstration of a microbial species for use in the food chain: Weissella confusa.</title>
        <authorList>
            <person name="Bourdichon F."/>
            <person name="Patrone V."/>
            <person name="Fontana A."/>
            <person name="Milani G."/>
            <person name="Morelli L."/>
        </authorList>
    </citation>
    <scope>NUCLEOTIDE SEQUENCE [LARGE SCALE GENOMIC DNA]</scope>
    <source>
        <strain evidence="2 3">CCUG 43002</strain>
    </source>
</reference>
<dbReference type="SUPFAM" id="SSF53448">
    <property type="entry name" value="Nucleotide-diphospho-sugar transferases"/>
    <property type="match status" value="1"/>
</dbReference>
<dbReference type="Pfam" id="PF04488">
    <property type="entry name" value="Gly_transf_sug"/>
    <property type="match status" value="1"/>
</dbReference>
<keyword evidence="1 2" id="KW-0808">Transferase</keyword>
<dbReference type="PANTHER" id="PTHR32385">
    <property type="entry name" value="MANNOSYL PHOSPHORYLINOSITOL CERAMIDE SYNTHASE"/>
    <property type="match status" value="1"/>
</dbReference>
<evidence type="ECO:0000256" key="1">
    <source>
        <dbReference type="ARBA" id="ARBA00022679"/>
    </source>
</evidence>
<dbReference type="Gene3D" id="3.90.550.20">
    <property type="match status" value="1"/>
</dbReference>
<dbReference type="GO" id="GO:0016020">
    <property type="term" value="C:membrane"/>
    <property type="evidence" value="ECO:0007669"/>
    <property type="project" value="GOC"/>
</dbReference>
<dbReference type="InterPro" id="IPR029044">
    <property type="entry name" value="Nucleotide-diphossugar_trans"/>
</dbReference>
<sequence length="240" mass="27800">MIPKRIFYAWYGSATLPFEAKRNIEKWRELNPNYEIIELNETNTDVSDNSFVRDAYLEGRWGFVPDFPRLAAIYEYGGFYMDVDVELLKPLDQLTNEKSVWGMENSGKVNAGTLFGAEKGNPDILNLMEIYRGLSFSTEEMQTIVSTDIISKYFATKGLRQINKTQLLDSGAKIYSVEYFAPLHFWGGGKVTKNSIAVHYYDGSWVSGNKQKSLYSWLVREWILWSPWTYYTVRAFFGKK</sequence>
<dbReference type="GO" id="GO:0051999">
    <property type="term" value="P:mannosyl-inositol phosphorylceramide biosynthetic process"/>
    <property type="evidence" value="ECO:0007669"/>
    <property type="project" value="TreeGrafter"/>
</dbReference>
<accession>A0AA41CWX9</accession>
<dbReference type="EMBL" id="JAAOCP010000021">
    <property type="protein sequence ID" value="MBJ7639949.1"/>
    <property type="molecule type" value="Genomic_DNA"/>
</dbReference>
<dbReference type="InterPro" id="IPR007577">
    <property type="entry name" value="GlycoTrfase_DXD_sugar-bd_CS"/>
</dbReference>
<keyword evidence="3" id="KW-1185">Reference proteome</keyword>
<gene>
    <name evidence="2" type="ORF">HAU20_11275</name>
</gene>
<dbReference type="AlphaFoldDB" id="A0AA41CWX9"/>
<protein>
    <submittedName>
        <fullName evidence="2">Glycosyl transferase</fullName>
    </submittedName>
</protein>
<dbReference type="GO" id="GO:0000030">
    <property type="term" value="F:mannosyltransferase activity"/>
    <property type="evidence" value="ECO:0007669"/>
    <property type="project" value="TreeGrafter"/>
</dbReference>
<dbReference type="InterPro" id="IPR051706">
    <property type="entry name" value="Glycosyltransferase_domain"/>
</dbReference>
<dbReference type="Proteomes" id="UP000728106">
    <property type="component" value="Unassembled WGS sequence"/>
</dbReference>
<dbReference type="RefSeq" id="WP_199468458.1">
    <property type="nucleotide sequence ID" value="NZ_CP166847.1"/>
</dbReference>
<proteinExistence type="predicted"/>
<dbReference type="PANTHER" id="PTHR32385:SF15">
    <property type="entry name" value="INOSITOL PHOSPHOCERAMIDE MANNOSYLTRANSFERASE 1"/>
    <property type="match status" value="1"/>
</dbReference>